<evidence type="ECO:0000313" key="3">
    <source>
        <dbReference type="Proteomes" id="UP000466794"/>
    </source>
</evidence>
<dbReference type="PRINTS" id="PR00081">
    <property type="entry name" value="GDHRDH"/>
</dbReference>
<dbReference type="InterPro" id="IPR002347">
    <property type="entry name" value="SDR_fam"/>
</dbReference>
<dbReference type="Proteomes" id="UP000466794">
    <property type="component" value="Unassembled WGS sequence"/>
</dbReference>
<dbReference type="NCBIfam" id="NF004846">
    <property type="entry name" value="PRK06197.1"/>
    <property type="match status" value="1"/>
</dbReference>
<evidence type="ECO:0000313" key="2">
    <source>
        <dbReference type="EMBL" id="MVU79282.1"/>
    </source>
</evidence>
<dbReference type="InterPro" id="IPR036291">
    <property type="entry name" value="NAD(P)-bd_dom_sf"/>
</dbReference>
<comment type="caution">
    <text evidence="2">The sequence shown here is derived from an EMBL/GenBank/DDBJ whole genome shotgun (WGS) entry which is preliminary data.</text>
</comment>
<dbReference type="Gene3D" id="3.40.50.720">
    <property type="entry name" value="NAD(P)-binding Rossmann-like Domain"/>
    <property type="match status" value="1"/>
</dbReference>
<dbReference type="GO" id="GO:0016491">
    <property type="term" value="F:oxidoreductase activity"/>
    <property type="evidence" value="ECO:0007669"/>
    <property type="project" value="UniProtKB-KW"/>
</dbReference>
<organism evidence="2 3">
    <name type="scientific">Nocardia terrae</name>
    <dbReference type="NCBI Taxonomy" id="2675851"/>
    <lineage>
        <taxon>Bacteria</taxon>
        <taxon>Bacillati</taxon>
        <taxon>Actinomycetota</taxon>
        <taxon>Actinomycetes</taxon>
        <taxon>Mycobacteriales</taxon>
        <taxon>Nocardiaceae</taxon>
        <taxon>Nocardia</taxon>
    </lineage>
</organism>
<proteinExistence type="predicted"/>
<keyword evidence="3" id="KW-1185">Reference proteome</keyword>
<dbReference type="PANTHER" id="PTHR43157">
    <property type="entry name" value="PHOSPHATIDYLINOSITOL-GLYCAN BIOSYNTHESIS CLASS F PROTEIN-RELATED"/>
    <property type="match status" value="1"/>
</dbReference>
<dbReference type="EMBL" id="WRPP01000003">
    <property type="protein sequence ID" value="MVU79282.1"/>
    <property type="molecule type" value="Genomic_DNA"/>
</dbReference>
<gene>
    <name evidence="2" type="ORF">GPX89_18810</name>
</gene>
<dbReference type="AlphaFoldDB" id="A0A7K1UYA0"/>
<accession>A0A7K1UYA0</accession>
<dbReference type="CDD" id="cd05327">
    <property type="entry name" value="retinol-DH_like_SDR_c_like"/>
    <property type="match status" value="1"/>
</dbReference>
<dbReference type="RefSeq" id="WP_328601996.1">
    <property type="nucleotide sequence ID" value="NZ_WRPP01000003.1"/>
</dbReference>
<evidence type="ECO:0000256" key="1">
    <source>
        <dbReference type="ARBA" id="ARBA00023002"/>
    </source>
</evidence>
<dbReference type="Pfam" id="PF00106">
    <property type="entry name" value="adh_short"/>
    <property type="match status" value="1"/>
</dbReference>
<sequence>MGSKTTPWTAADIPDLNGRTAIVTGASGGLGLETARRLAERGARVVMACRNAEKAATAAESIRQTAPGAELPFVELDLASLESVRKAAVRVHDEFGQIDLLVNNAGTLCRERSVTVDGFETTFGTNYLGPFAFTGLMLDLVRAAPAGRVVTVTSGAPAQKGLWLDVDDLAYERRKYKGFRAYARSKQADAVFAYELQRRLNGTGGELISVLAHPGAAESDFASNFGPAVAFLARPSVRWMFRFFMQSVEMGALPTLRAATDPGVRGGDFYGPIGATKGYPVPNEASAATRDPELAARLWAESERLTGVAYQFG</sequence>
<protein>
    <submittedName>
        <fullName evidence="2">SDR family NAD(P)-dependent oxidoreductase</fullName>
    </submittedName>
</protein>
<keyword evidence="1" id="KW-0560">Oxidoreductase</keyword>
<reference evidence="2 3" key="1">
    <citation type="submission" date="2019-12" db="EMBL/GenBank/DDBJ databases">
        <title>Nocardia sp. nov. ET3-3 isolated from soil.</title>
        <authorList>
            <person name="Kanchanasin P."/>
            <person name="Tanasupawat S."/>
            <person name="Yuki M."/>
            <person name="Kudo T."/>
        </authorList>
    </citation>
    <scope>NUCLEOTIDE SEQUENCE [LARGE SCALE GENOMIC DNA]</scope>
    <source>
        <strain evidence="2 3">ET3-3</strain>
    </source>
</reference>
<name>A0A7K1UYA0_9NOCA</name>
<dbReference type="PANTHER" id="PTHR43157:SF31">
    <property type="entry name" value="PHOSPHATIDYLINOSITOL-GLYCAN BIOSYNTHESIS CLASS F PROTEIN"/>
    <property type="match status" value="1"/>
</dbReference>
<dbReference type="SUPFAM" id="SSF51735">
    <property type="entry name" value="NAD(P)-binding Rossmann-fold domains"/>
    <property type="match status" value="1"/>
</dbReference>